<dbReference type="Pfam" id="PF13560">
    <property type="entry name" value="HTH_31"/>
    <property type="match status" value="1"/>
</dbReference>
<accession>A0A8J3XY32</accession>
<dbReference type="SMART" id="SM00530">
    <property type="entry name" value="HTH_XRE"/>
    <property type="match status" value="1"/>
</dbReference>
<dbReference type="AlphaFoldDB" id="A0A8J3XY32"/>
<dbReference type="InterPro" id="IPR041413">
    <property type="entry name" value="MLTR_LBD"/>
</dbReference>
<dbReference type="PANTHER" id="PTHR35010">
    <property type="entry name" value="BLL4672 PROTEIN-RELATED"/>
    <property type="match status" value="1"/>
</dbReference>
<keyword evidence="3" id="KW-1185">Reference proteome</keyword>
<proteinExistence type="predicted"/>
<dbReference type="Gene3D" id="3.30.450.180">
    <property type="match status" value="1"/>
</dbReference>
<comment type="caution">
    <text evidence="2">The sequence shown here is derived from an EMBL/GenBank/DDBJ whole genome shotgun (WGS) entry which is preliminary data.</text>
</comment>
<sequence length="331" mass="36585">MDTGNECLLILVLTPPGNVYEEAAVAASTVRTSGGTTVKRDALASFLRSRRERITPAAVGLPPGIRRRTPGLRREEVALLAGVGVTWYTWLEQGRPINASVQVLDAIASTLRLDAAEREHLYRLADLPEVVDHNTGEELGPEVHQILDHLSPMPACVYNSRYDLLAWNDAYAAMLPTFVRQPVCRRNVVWQLFAMPPCCCPILDREEELPQIVATLRGAFVRHSGEPAWTGLVSQLSAESSEFARLWARHDVARPGSRTKIFDHQAMGILKFVTTTMALPAPQEARVVVYTPMDEQARERVAWLIEHPFVPECDVHAPGASPCEPAEDDAA</sequence>
<organism evidence="2 3">
    <name type="scientific">Planotetraspora thailandica</name>
    <dbReference type="NCBI Taxonomy" id="487172"/>
    <lineage>
        <taxon>Bacteria</taxon>
        <taxon>Bacillati</taxon>
        <taxon>Actinomycetota</taxon>
        <taxon>Actinomycetes</taxon>
        <taxon>Streptosporangiales</taxon>
        <taxon>Streptosporangiaceae</taxon>
        <taxon>Planotetraspora</taxon>
    </lineage>
</organism>
<feature type="domain" description="HTH cro/C1-type" evidence="1">
    <location>
        <begin position="46"/>
        <end position="118"/>
    </location>
</feature>
<evidence type="ECO:0000313" key="2">
    <source>
        <dbReference type="EMBL" id="GII57439.1"/>
    </source>
</evidence>
<dbReference type="InterPro" id="IPR010982">
    <property type="entry name" value="Lambda_DNA-bd_dom_sf"/>
</dbReference>
<dbReference type="CDD" id="cd00093">
    <property type="entry name" value="HTH_XRE"/>
    <property type="match status" value="1"/>
</dbReference>
<dbReference type="PANTHER" id="PTHR35010:SF2">
    <property type="entry name" value="BLL4672 PROTEIN"/>
    <property type="match status" value="1"/>
</dbReference>
<gene>
    <name evidence="2" type="ORF">Pth03_58280</name>
</gene>
<dbReference type="InterPro" id="IPR001387">
    <property type="entry name" value="Cro/C1-type_HTH"/>
</dbReference>
<dbReference type="GO" id="GO:0003677">
    <property type="term" value="F:DNA binding"/>
    <property type="evidence" value="ECO:0007669"/>
    <property type="project" value="InterPro"/>
</dbReference>
<dbReference type="Pfam" id="PF17765">
    <property type="entry name" value="MLTR_LBD"/>
    <property type="match status" value="1"/>
</dbReference>
<evidence type="ECO:0000313" key="3">
    <source>
        <dbReference type="Proteomes" id="UP000605992"/>
    </source>
</evidence>
<evidence type="ECO:0000259" key="1">
    <source>
        <dbReference type="SMART" id="SM00530"/>
    </source>
</evidence>
<name>A0A8J3XY32_9ACTN</name>
<dbReference type="EMBL" id="BOOR01000051">
    <property type="protein sequence ID" value="GII57439.1"/>
    <property type="molecule type" value="Genomic_DNA"/>
</dbReference>
<reference evidence="2" key="1">
    <citation type="submission" date="2021-01" db="EMBL/GenBank/DDBJ databases">
        <title>Whole genome shotgun sequence of Planotetraspora thailandica NBRC 104271.</title>
        <authorList>
            <person name="Komaki H."/>
            <person name="Tamura T."/>
        </authorList>
    </citation>
    <scope>NUCLEOTIDE SEQUENCE</scope>
    <source>
        <strain evidence="2">NBRC 104271</strain>
    </source>
</reference>
<dbReference type="SUPFAM" id="SSF47413">
    <property type="entry name" value="lambda repressor-like DNA-binding domains"/>
    <property type="match status" value="1"/>
</dbReference>
<protein>
    <submittedName>
        <fullName evidence="2">Transcriptional regulator</fullName>
    </submittedName>
</protein>
<dbReference type="Gene3D" id="1.10.260.40">
    <property type="entry name" value="lambda repressor-like DNA-binding domains"/>
    <property type="match status" value="1"/>
</dbReference>
<dbReference type="Proteomes" id="UP000605992">
    <property type="component" value="Unassembled WGS sequence"/>
</dbReference>